<accession>A0ACC3DN24</accession>
<name>A0ACC3DN24_9PEZI</name>
<evidence type="ECO:0000313" key="1">
    <source>
        <dbReference type="EMBL" id="KAK3078031.1"/>
    </source>
</evidence>
<protein>
    <submittedName>
        <fullName evidence="1">Uncharacterized protein</fullName>
    </submittedName>
</protein>
<comment type="caution">
    <text evidence="1">The sequence shown here is derived from an EMBL/GenBank/DDBJ whole genome shotgun (WGS) entry which is preliminary data.</text>
</comment>
<dbReference type="EMBL" id="JAWDJW010002264">
    <property type="protein sequence ID" value="KAK3078031.1"/>
    <property type="molecule type" value="Genomic_DNA"/>
</dbReference>
<evidence type="ECO:0000313" key="2">
    <source>
        <dbReference type="Proteomes" id="UP001186974"/>
    </source>
</evidence>
<organism evidence="1 2">
    <name type="scientific">Coniosporium uncinatum</name>
    <dbReference type="NCBI Taxonomy" id="93489"/>
    <lineage>
        <taxon>Eukaryota</taxon>
        <taxon>Fungi</taxon>
        <taxon>Dikarya</taxon>
        <taxon>Ascomycota</taxon>
        <taxon>Pezizomycotina</taxon>
        <taxon>Dothideomycetes</taxon>
        <taxon>Dothideomycetes incertae sedis</taxon>
        <taxon>Coniosporium</taxon>
    </lineage>
</organism>
<reference evidence="1" key="1">
    <citation type="submission" date="2024-09" db="EMBL/GenBank/DDBJ databases">
        <title>Black Yeasts Isolated from many extreme environments.</title>
        <authorList>
            <person name="Coleine C."/>
            <person name="Stajich J.E."/>
            <person name="Selbmann L."/>
        </authorList>
    </citation>
    <scope>NUCLEOTIDE SEQUENCE</scope>
    <source>
        <strain evidence="1">CCFEE 5737</strain>
    </source>
</reference>
<proteinExistence type="predicted"/>
<dbReference type="Proteomes" id="UP001186974">
    <property type="component" value="Unassembled WGS sequence"/>
</dbReference>
<feature type="non-terminal residue" evidence="1">
    <location>
        <position position="1"/>
    </location>
</feature>
<gene>
    <name evidence="1" type="ORF">LTS18_008613</name>
</gene>
<sequence>PAPNHTREPLTTSPPESTSETRDVESKDTAPDETNDARPYHLHRFLLPPAYLSHRTLAFAGAYRSVATALIAQLQALWITAFFCSQLPSLPTNISASEQERVRYETVRDARFGKWRYPLGFGARFPDLWFDGLAYVDVLLSDLGLGVRRKRGWVQECFRPYGPGDYVGLVDEWRGVQRRGIEVMVDDPEGEVGGEEMDAALLRRRGGGRGEERVVKGMGVRVVTGGEKGRVDSLVGSPVE</sequence>
<keyword evidence="2" id="KW-1185">Reference proteome</keyword>